<organism evidence="6 7">
    <name type="scientific">Stereocaulon virgatum</name>
    <dbReference type="NCBI Taxonomy" id="373712"/>
    <lineage>
        <taxon>Eukaryota</taxon>
        <taxon>Fungi</taxon>
        <taxon>Dikarya</taxon>
        <taxon>Ascomycota</taxon>
        <taxon>Pezizomycotina</taxon>
        <taxon>Lecanoromycetes</taxon>
        <taxon>OSLEUM clade</taxon>
        <taxon>Lecanoromycetidae</taxon>
        <taxon>Lecanorales</taxon>
        <taxon>Lecanorineae</taxon>
        <taxon>Stereocaulaceae</taxon>
        <taxon>Stereocaulon</taxon>
    </lineage>
</organism>
<sequence>MPNSASTNAGMTQWDQYDYKPSLLAAVIAVAAFTTLGIIHIYQYLRYGSWFLYLLLAGVCMEIAGYWARVYSIKHSDNLGIHALDYYLTMLAPSVLAAACYMVFGRLVYWVTPPSHRSFHQLWLPPRFLAPCFITLSVVSLTAQLVGILFLTDIMMSIDTSPQRHKDNTNIGIQILRAGLMFQMAIFGGFTALGIRFAYVRRRWVHVSPVAGVECWRIMAWMIRGVCTIISLRTLSRIFEFTLSDGRSYITHHEWTLYCFDALPMILVIALFGVAHPGRYLPTDYTTLFHTVKKKTSGQKDKETDAWEVIRHQELVLASKSRCVAHF</sequence>
<keyword evidence="3 5" id="KW-1133">Transmembrane helix</keyword>
<evidence type="ECO:0000256" key="4">
    <source>
        <dbReference type="ARBA" id="ARBA00023136"/>
    </source>
</evidence>
<dbReference type="InterPro" id="IPR007568">
    <property type="entry name" value="RTA1"/>
</dbReference>
<dbReference type="Proteomes" id="UP001590950">
    <property type="component" value="Unassembled WGS sequence"/>
</dbReference>
<evidence type="ECO:0000256" key="5">
    <source>
        <dbReference type="SAM" id="Phobius"/>
    </source>
</evidence>
<protein>
    <recommendedName>
        <fullName evidence="8">RTA1-like protein</fullName>
    </recommendedName>
</protein>
<dbReference type="PANTHER" id="PTHR31465:SF28">
    <property type="entry name" value="DOMAIN PROTEIN, PUTATIVE-RELATED"/>
    <property type="match status" value="1"/>
</dbReference>
<evidence type="ECO:0000256" key="3">
    <source>
        <dbReference type="ARBA" id="ARBA00022989"/>
    </source>
</evidence>
<evidence type="ECO:0000313" key="7">
    <source>
        <dbReference type="Proteomes" id="UP001590950"/>
    </source>
</evidence>
<dbReference type="EMBL" id="JBEFKJ010000010">
    <property type="protein sequence ID" value="KAL2043869.1"/>
    <property type="molecule type" value="Genomic_DNA"/>
</dbReference>
<gene>
    <name evidence="6" type="ORF">N7G274_003389</name>
</gene>
<dbReference type="Pfam" id="PF04479">
    <property type="entry name" value="RTA1"/>
    <property type="match status" value="1"/>
</dbReference>
<feature type="transmembrane region" description="Helical" evidence="5">
    <location>
        <begin position="84"/>
        <end position="108"/>
    </location>
</feature>
<feature type="transmembrane region" description="Helical" evidence="5">
    <location>
        <begin position="175"/>
        <end position="198"/>
    </location>
</feature>
<evidence type="ECO:0000313" key="6">
    <source>
        <dbReference type="EMBL" id="KAL2043869.1"/>
    </source>
</evidence>
<evidence type="ECO:0008006" key="8">
    <source>
        <dbReference type="Google" id="ProtNLM"/>
    </source>
</evidence>
<evidence type="ECO:0000256" key="1">
    <source>
        <dbReference type="ARBA" id="ARBA00004141"/>
    </source>
</evidence>
<feature type="transmembrane region" description="Helical" evidence="5">
    <location>
        <begin position="255"/>
        <end position="275"/>
    </location>
</feature>
<comment type="caution">
    <text evidence="6">The sequence shown here is derived from an EMBL/GenBank/DDBJ whole genome shotgun (WGS) entry which is preliminary data.</text>
</comment>
<keyword evidence="7" id="KW-1185">Reference proteome</keyword>
<feature type="transmembrane region" description="Helical" evidence="5">
    <location>
        <begin position="50"/>
        <end position="72"/>
    </location>
</feature>
<evidence type="ECO:0000256" key="2">
    <source>
        <dbReference type="ARBA" id="ARBA00022692"/>
    </source>
</evidence>
<accession>A0ABR4AEJ1</accession>
<comment type="subcellular location">
    <subcellularLocation>
        <location evidence="1">Membrane</location>
        <topology evidence="1">Multi-pass membrane protein</topology>
    </subcellularLocation>
</comment>
<name>A0ABR4AEJ1_9LECA</name>
<proteinExistence type="predicted"/>
<dbReference type="PANTHER" id="PTHR31465">
    <property type="entry name" value="PROTEIN RTA1-RELATED"/>
    <property type="match status" value="1"/>
</dbReference>
<feature type="transmembrane region" description="Helical" evidence="5">
    <location>
        <begin position="128"/>
        <end position="154"/>
    </location>
</feature>
<keyword evidence="4 5" id="KW-0472">Membrane</keyword>
<feature type="transmembrane region" description="Helical" evidence="5">
    <location>
        <begin position="21"/>
        <end position="44"/>
    </location>
</feature>
<keyword evidence="2 5" id="KW-0812">Transmembrane</keyword>
<reference evidence="6 7" key="1">
    <citation type="submission" date="2024-09" db="EMBL/GenBank/DDBJ databases">
        <title>Rethinking Asexuality: The Enigmatic Case of Functional Sexual Genes in Lepraria (Stereocaulaceae).</title>
        <authorList>
            <person name="Doellman M."/>
            <person name="Sun Y."/>
            <person name="Barcenas-Pena A."/>
            <person name="Lumbsch H.T."/>
            <person name="Grewe F."/>
        </authorList>
    </citation>
    <scope>NUCLEOTIDE SEQUENCE [LARGE SCALE GENOMIC DNA]</scope>
    <source>
        <strain evidence="6 7">Mercado 3170</strain>
    </source>
</reference>